<sequence length="232" mass="26309">MQPIIFSPDKAKEALYDYWNVAGRSEHLPSSMRGVFWFNDNQAPELLICFEGCECDAEKREVYLPCYGPRVWPWCHDYAGWGFRMAMSDIGRCSITFRFDENWEHAEMPLYFFGCIPLPTLLVRFTFRRLDERGDRWERLVYSFGQLRYSYTLTRIIDEDGAELQPSYGEMIANANAPGIVNNPGKTWTQVMAVDGPGSACLPGVGVLWASLVEAVRKCLPGAPEPAGAPMV</sequence>
<dbReference type="AlphaFoldDB" id="A0A0D3IS67"/>
<proteinExistence type="predicted"/>
<dbReference type="EnsemblProtists" id="EOD14102">
    <property type="protein sequence ID" value="EOD14102"/>
    <property type="gene ID" value="EMIHUDRAFT_212099"/>
</dbReference>
<evidence type="ECO:0000313" key="1">
    <source>
        <dbReference type="EnsemblProtists" id="EOD14102"/>
    </source>
</evidence>
<dbReference type="RefSeq" id="XP_005766531.1">
    <property type="nucleotide sequence ID" value="XM_005766474.1"/>
</dbReference>
<dbReference type="OMA" id="LDNIATW"/>
<evidence type="ECO:0008006" key="3">
    <source>
        <dbReference type="Google" id="ProtNLM"/>
    </source>
</evidence>
<organism evidence="1 2">
    <name type="scientific">Emiliania huxleyi (strain CCMP1516)</name>
    <dbReference type="NCBI Taxonomy" id="280463"/>
    <lineage>
        <taxon>Eukaryota</taxon>
        <taxon>Haptista</taxon>
        <taxon>Haptophyta</taxon>
        <taxon>Prymnesiophyceae</taxon>
        <taxon>Isochrysidales</taxon>
        <taxon>Noelaerhabdaceae</taxon>
        <taxon>Emiliania</taxon>
    </lineage>
</organism>
<dbReference type="KEGG" id="ehx:EMIHUDRAFT_212099"/>
<dbReference type="PaxDb" id="2903-EOD14102"/>
<reference evidence="2" key="1">
    <citation type="journal article" date="2013" name="Nature">
        <title>Pan genome of the phytoplankton Emiliania underpins its global distribution.</title>
        <authorList>
            <person name="Read B.A."/>
            <person name="Kegel J."/>
            <person name="Klute M.J."/>
            <person name="Kuo A."/>
            <person name="Lefebvre S.C."/>
            <person name="Maumus F."/>
            <person name="Mayer C."/>
            <person name="Miller J."/>
            <person name="Monier A."/>
            <person name="Salamov A."/>
            <person name="Young J."/>
            <person name="Aguilar M."/>
            <person name="Claverie J.M."/>
            <person name="Frickenhaus S."/>
            <person name="Gonzalez K."/>
            <person name="Herman E.K."/>
            <person name="Lin Y.C."/>
            <person name="Napier J."/>
            <person name="Ogata H."/>
            <person name="Sarno A.F."/>
            <person name="Shmutz J."/>
            <person name="Schroeder D."/>
            <person name="de Vargas C."/>
            <person name="Verret F."/>
            <person name="von Dassow P."/>
            <person name="Valentin K."/>
            <person name="Van de Peer Y."/>
            <person name="Wheeler G."/>
            <person name="Dacks J.B."/>
            <person name="Delwiche C.F."/>
            <person name="Dyhrman S.T."/>
            <person name="Glockner G."/>
            <person name="John U."/>
            <person name="Richards T."/>
            <person name="Worden A.Z."/>
            <person name="Zhang X."/>
            <person name="Grigoriev I.V."/>
            <person name="Allen A.E."/>
            <person name="Bidle K."/>
            <person name="Borodovsky M."/>
            <person name="Bowler C."/>
            <person name="Brownlee C."/>
            <person name="Cock J.M."/>
            <person name="Elias M."/>
            <person name="Gladyshev V.N."/>
            <person name="Groth M."/>
            <person name="Guda C."/>
            <person name="Hadaegh A."/>
            <person name="Iglesias-Rodriguez M.D."/>
            <person name="Jenkins J."/>
            <person name="Jones B.M."/>
            <person name="Lawson T."/>
            <person name="Leese F."/>
            <person name="Lindquist E."/>
            <person name="Lobanov A."/>
            <person name="Lomsadze A."/>
            <person name="Malik S.B."/>
            <person name="Marsh M.E."/>
            <person name="Mackinder L."/>
            <person name="Mock T."/>
            <person name="Mueller-Roeber B."/>
            <person name="Pagarete A."/>
            <person name="Parker M."/>
            <person name="Probert I."/>
            <person name="Quesneville H."/>
            <person name="Raines C."/>
            <person name="Rensing S.A."/>
            <person name="Riano-Pachon D.M."/>
            <person name="Richier S."/>
            <person name="Rokitta S."/>
            <person name="Shiraiwa Y."/>
            <person name="Soanes D.M."/>
            <person name="van der Giezen M."/>
            <person name="Wahlund T.M."/>
            <person name="Williams B."/>
            <person name="Wilson W."/>
            <person name="Wolfe G."/>
            <person name="Wurch L.L."/>
        </authorList>
    </citation>
    <scope>NUCLEOTIDE SEQUENCE</scope>
</reference>
<protein>
    <recommendedName>
        <fullName evidence="3">SRPBCC domain-containing protein</fullName>
    </recommendedName>
</protein>
<dbReference type="HOGENOM" id="CLU_1196753_0_0_1"/>
<dbReference type="eggNOG" id="ENOG502T01G">
    <property type="taxonomic scope" value="Eukaryota"/>
</dbReference>
<accession>A0A0D3IS67</accession>
<reference evidence="1" key="2">
    <citation type="submission" date="2024-10" db="UniProtKB">
        <authorList>
            <consortium name="EnsemblProtists"/>
        </authorList>
    </citation>
    <scope>IDENTIFICATION</scope>
</reference>
<keyword evidence="2" id="KW-1185">Reference proteome</keyword>
<dbReference type="GeneID" id="17260299"/>
<dbReference type="Proteomes" id="UP000013827">
    <property type="component" value="Unassembled WGS sequence"/>
</dbReference>
<name>A0A0D3IS67_EMIH1</name>
<evidence type="ECO:0000313" key="2">
    <source>
        <dbReference type="Proteomes" id="UP000013827"/>
    </source>
</evidence>